<feature type="domain" description="DUF732" evidence="1">
    <location>
        <begin position="56"/>
        <end position="124"/>
    </location>
</feature>
<accession>A0A857KUU7</accession>
<evidence type="ECO:0000259" key="1">
    <source>
        <dbReference type="Pfam" id="PF05305"/>
    </source>
</evidence>
<dbReference type="Pfam" id="PF05305">
    <property type="entry name" value="DUF732"/>
    <property type="match status" value="1"/>
</dbReference>
<dbReference type="AlphaFoldDB" id="A0A857KUU7"/>
<dbReference type="InterPro" id="IPR007969">
    <property type="entry name" value="DUF732"/>
</dbReference>
<name>A0A857KUU7_9ACTN</name>
<protein>
    <submittedName>
        <fullName evidence="2">DUF732 domain-containing protein</fullName>
    </submittedName>
</protein>
<reference evidence="2" key="1">
    <citation type="journal article" date="2021" name="Nat. Microbiol.">
        <title>Cocultivation of an ultrasmall environmental parasitic bacterium with lytic ability against bacteria associated with wastewater foams.</title>
        <authorList>
            <person name="Batinovic S."/>
            <person name="Rose J.J.A."/>
            <person name="Ratcliffe J."/>
            <person name="Seviour R.J."/>
            <person name="Petrovski S."/>
        </authorList>
    </citation>
    <scope>NUCLEOTIDE SEQUENCE</scope>
    <source>
        <strain evidence="2">CON44</strain>
    </source>
</reference>
<dbReference type="PROSITE" id="PS51257">
    <property type="entry name" value="PROKAR_LIPOPROTEIN"/>
    <property type="match status" value="1"/>
</dbReference>
<organism evidence="2">
    <name type="scientific">Gordonia amarae</name>
    <dbReference type="NCBI Taxonomy" id="36821"/>
    <lineage>
        <taxon>Bacteria</taxon>
        <taxon>Bacillati</taxon>
        <taxon>Actinomycetota</taxon>
        <taxon>Actinomycetes</taxon>
        <taxon>Mycobacteriales</taxon>
        <taxon>Gordoniaceae</taxon>
        <taxon>Gordonia</taxon>
    </lineage>
</organism>
<proteinExistence type="predicted"/>
<evidence type="ECO:0000313" key="2">
    <source>
        <dbReference type="EMBL" id="QHN38452.1"/>
    </source>
</evidence>
<dbReference type="EMBL" id="CP045810">
    <property type="protein sequence ID" value="QHN38452.1"/>
    <property type="molecule type" value="Genomic_DNA"/>
</dbReference>
<sequence>MRTHLTRKAVRAAVLPLAAATLFVVSACDGDTAEDAAASASSVASASESSAGNQVKDSTFFSMLDIAGVKVTDKPRFVTAAVKLCEAMVAGTSFTDARSALDVGLDEDGNAKVASAGIAAYCPDQQVKMATG</sequence>
<gene>
    <name evidence="2" type="ORF">GII30_03985</name>
</gene>
<dbReference type="RefSeq" id="WP_005188322.1">
    <property type="nucleotide sequence ID" value="NZ_CP045804.1"/>
</dbReference>